<feature type="compositionally biased region" description="Basic and acidic residues" evidence="6">
    <location>
        <begin position="302"/>
        <end position="312"/>
    </location>
</feature>
<feature type="transmembrane region" description="Helical" evidence="7">
    <location>
        <begin position="55"/>
        <end position="76"/>
    </location>
</feature>
<evidence type="ECO:0000313" key="10">
    <source>
        <dbReference type="Proteomes" id="UP001392437"/>
    </source>
</evidence>
<dbReference type="GO" id="GO:0016020">
    <property type="term" value="C:membrane"/>
    <property type="evidence" value="ECO:0007669"/>
    <property type="project" value="UniProtKB-SubCell"/>
</dbReference>
<feature type="transmembrane region" description="Helical" evidence="7">
    <location>
        <begin position="197"/>
        <end position="214"/>
    </location>
</feature>
<feature type="transmembrane region" description="Helical" evidence="7">
    <location>
        <begin position="144"/>
        <end position="166"/>
    </location>
</feature>
<dbReference type="Proteomes" id="UP001392437">
    <property type="component" value="Unassembled WGS sequence"/>
</dbReference>
<comment type="caution">
    <text evidence="9">The sequence shown here is derived from an EMBL/GenBank/DDBJ whole genome shotgun (WGS) entry which is preliminary data.</text>
</comment>
<comment type="similarity">
    <text evidence="5">Belongs to the SAT4 family.</text>
</comment>
<protein>
    <recommendedName>
        <fullName evidence="8">Rhodopsin domain-containing protein</fullName>
    </recommendedName>
</protein>
<dbReference type="AlphaFoldDB" id="A0AAW0QS20"/>
<dbReference type="InterPro" id="IPR049326">
    <property type="entry name" value="Rhodopsin_dom_fungi"/>
</dbReference>
<keyword evidence="4 7" id="KW-0472">Membrane</keyword>
<evidence type="ECO:0000256" key="2">
    <source>
        <dbReference type="ARBA" id="ARBA00022692"/>
    </source>
</evidence>
<evidence type="ECO:0000256" key="3">
    <source>
        <dbReference type="ARBA" id="ARBA00022989"/>
    </source>
</evidence>
<keyword evidence="3 7" id="KW-1133">Transmembrane helix</keyword>
<evidence type="ECO:0000259" key="8">
    <source>
        <dbReference type="Pfam" id="PF20684"/>
    </source>
</evidence>
<dbReference type="Pfam" id="PF20684">
    <property type="entry name" value="Fung_rhodopsin"/>
    <property type="match status" value="1"/>
</dbReference>
<proteinExistence type="inferred from homology"/>
<feature type="domain" description="Rhodopsin" evidence="8">
    <location>
        <begin position="47"/>
        <end position="285"/>
    </location>
</feature>
<accession>A0AAW0QS20</accession>
<sequence>MGYTFEDAINDPSQGKIVIVSLVTLPLCVIATVLRLFAPKNPQRLGNRGFRWDDLFAVLALVGFLGYAITPFVGIANAGDLTDDELAVLSAKPQSAVGRNAEAAATQLSYIGTPFFYINQLFARGSLFVLYYGIFWSDRTFVRWIYALACIHVSWFIVFFFMVLFLCDPVSKWWDVAGTQPGHCIDGNAFLVAEESINSSLDFAMIALTVALVQKLQTKNYIKTKLSFIFLVGGLSGVIGFVKIGIVYSVENTNGQENDTNAFWDILQMATSIFCACAPMVKTMIPLAGLWVRLRSSISSHSSKDRSKDRLPSSEFTSRGQNIPPFALKRPRFWDGTHRRRASEVEEQPLQEFHGQRGQNSRN</sequence>
<keyword evidence="2 7" id="KW-0812">Transmembrane</keyword>
<evidence type="ECO:0000256" key="5">
    <source>
        <dbReference type="ARBA" id="ARBA00038359"/>
    </source>
</evidence>
<evidence type="ECO:0000256" key="1">
    <source>
        <dbReference type="ARBA" id="ARBA00004141"/>
    </source>
</evidence>
<keyword evidence="10" id="KW-1185">Reference proteome</keyword>
<dbReference type="PANTHER" id="PTHR33048">
    <property type="entry name" value="PTH11-LIKE INTEGRAL MEMBRANE PROTEIN (AFU_ORTHOLOGUE AFUA_5G11245)"/>
    <property type="match status" value="1"/>
</dbReference>
<name>A0AAW0QS20_9PEZI</name>
<evidence type="ECO:0000256" key="7">
    <source>
        <dbReference type="SAM" id="Phobius"/>
    </source>
</evidence>
<organism evidence="9 10">
    <name type="scientific">Apiospora kogelbergensis</name>
    <dbReference type="NCBI Taxonomy" id="1337665"/>
    <lineage>
        <taxon>Eukaryota</taxon>
        <taxon>Fungi</taxon>
        <taxon>Dikarya</taxon>
        <taxon>Ascomycota</taxon>
        <taxon>Pezizomycotina</taxon>
        <taxon>Sordariomycetes</taxon>
        <taxon>Xylariomycetidae</taxon>
        <taxon>Amphisphaeriales</taxon>
        <taxon>Apiosporaceae</taxon>
        <taxon>Apiospora</taxon>
    </lineage>
</organism>
<comment type="subcellular location">
    <subcellularLocation>
        <location evidence="1">Membrane</location>
        <topology evidence="1">Multi-pass membrane protein</topology>
    </subcellularLocation>
</comment>
<feature type="transmembrane region" description="Helical" evidence="7">
    <location>
        <begin position="17"/>
        <end position="34"/>
    </location>
</feature>
<feature type="transmembrane region" description="Helical" evidence="7">
    <location>
        <begin position="226"/>
        <end position="246"/>
    </location>
</feature>
<evidence type="ECO:0000256" key="6">
    <source>
        <dbReference type="SAM" id="MobiDB-lite"/>
    </source>
</evidence>
<dbReference type="InterPro" id="IPR052337">
    <property type="entry name" value="SAT4-like"/>
</dbReference>
<evidence type="ECO:0000313" key="9">
    <source>
        <dbReference type="EMBL" id="KAK8106499.1"/>
    </source>
</evidence>
<feature type="region of interest" description="Disordered" evidence="6">
    <location>
        <begin position="302"/>
        <end position="363"/>
    </location>
</feature>
<feature type="transmembrane region" description="Helical" evidence="7">
    <location>
        <begin position="115"/>
        <end position="132"/>
    </location>
</feature>
<dbReference type="PANTHER" id="PTHR33048:SF47">
    <property type="entry name" value="INTEGRAL MEMBRANE PROTEIN-RELATED"/>
    <property type="match status" value="1"/>
</dbReference>
<gene>
    <name evidence="9" type="ORF">PG999_009858</name>
</gene>
<evidence type="ECO:0000256" key="4">
    <source>
        <dbReference type="ARBA" id="ARBA00023136"/>
    </source>
</evidence>
<dbReference type="EMBL" id="JAQQWP010000008">
    <property type="protein sequence ID" value="KAK8106499.1"/>
    <property type="molecule type" value="Genomic_DNA"/>
</dbReference>
<feature type="transmembrane region" description="Helical" evidence="7">
    <location>
        <begin position="266"/>
        <end position="292"/>
    </location>
</feature>
<reference evidence="9 10" key="1">
    <citation type="submission" date="2023-01" db="EMBL/GenBank/DDBJ databases">
        <title>Analysis of 21 Apiospora genomes using comparative genomics revels a genus with tremendous synthesis potential of carbohydrate active enzymes and secondary metabolites.</title>
        <authorList>
            <person name="Sorensen T."/>
        </authorList>
    </citation>
    <scope>NUCLEOTIDE SEQUENCE [LARGE SCALE GENOMIC DNA]</scope>
    <source>
        <strain evidence="9 10">CBS 117206</strain>
    </source>
</reference>